<dbReference type="FunFam" id="2.60.40.60:FF:000095">
    <property type="entry name" value="Cadherin 13"/>
    <property type="match status" value="1"/>
</dbReference>
<evidence type="ECO:0000256" key="9">
    <source>
        <dbReference type="ARBA" id="ARBA00022989"/>
    </source>
</evidence>
<organism evidence="19 20">
    <name type="scientific">Phyllostomus discolor</name>
    <name type="common">pale spear-nosed bat</name>
    <dbReference type="NCBI Taxonomy" id="89673"/>
    <lineage>
        <taxon>Eukaryota</taxon>
        <taxon>Metazoa</taxon>
        <taxon>Chordata</taxon>
        <taxon>Craniata</taxon>
        <taxon>Vertebrata</taxon>
        <taxon>Euteleostomi</taxon>
        <taxon>Mammalia</taxon>
        <taxon>Eutheria</taxon>
        <taxon>Laurasiatheria</taxon>
        <taxon>Chiroptera</taxon>
        <taxon>Yangochiroptera</taxon>
        <taxon>Phyllostomidae</taxon>
        <taxon>Phyllostominae</taxon>
        <taxon>Phyllostomus</taxon>
    </lineage>
</organism>
<evidence type="ECO:0000256" key="6">
    <source>
        <dbReference type="ARBA" id="ARBA00022737"/>
    </source>
</evidence>
<comment type="subunit">
    <text evidence="13">Homodimer. Component of a cadherin:catenin adhesion complex composed of at least of CDH26, beta-catenin/CTNNB1, alpha-catenin/CTNNA1 and p120 catenin/CTNND1.</text>
</comment>
<dbReference type="CTD" id="60437"/>
<keyword evidence="4" id="KW-0479">Metal-binding</keyword>
<keyword evidence="7 15" id="KW-0106">Calcium</keyword>
<dbReference type="GO" id="GO:0000902">
    <property type="term" value="P:cell morphogenesis"/>
    <property type="evidence" value="ECO:0007669"/>
    <property type="project" value="TreeGrafter"/>
</dbReference>
<evidence type="ECO:0000313" key="19">
    <source>
        <dbReference type="Proteomes" id="UP000504628"/>
    </source>
</evidence>
<gene>
    <name evidence="20" type="primary">CDH26</name>
</gene>
<dbReference type="InterPro" id="IPR020894">
    <property type="entry name" value="Cadherin_CS"/>
</dbReference>
<dbReference type="GO" id="GO:0016477">
    <property type="term" value="P:cell migration"/>
    <property type="evidence" value="ECO:0007669"/>
    <property type="project" value="TreeGrafter"/>
</dbReference>
<name>A0A7E6CG86_9CHIR</name>
<dbReference type="PROSITE" id="PS50268">
    <property type="entry name" value="CADHERIN_2"/>
    <property type="match status" value="4"/>
</dbReference>
<feature type="domain" description="Cadherin" evidence="18">
    <location>
        <begin position="396"/>
        <end position="502"/>
    </location>
</feature>
<protein>
    <recommendedName>
        <fullName evidence="14">Cadherin-like protein 26</fullName>
    </recommendedName>
</protein>
<dbReference type="GO" id="GO:0034332">
    <property type="term" value="P:adherens junction organization"/>
    <property type="evidence" value="ECO:0007669"/>
    <property type="project" value="TreeGrafter"/>
</dbReference>
<dbReference type="InterPro" id="IPR002126">
    <property type="entry name" value="Cadherin-like_dom"/>
</dbReference>
<dbReference type="Pfam" id="PF00028">
    <property type="entry name" value="Cadherin"/>
    <property type="match status" value="3"/>
</dbReference>
<keyword evidence="3 16" id="KW-0812">Transmembrane</keyword>
<dbReference type="GeneID" id="114506148"/>
<evidence type="ECO:0000256" key="8">
    <source>
        <dbReference type="ARBA" id="ARBA00022889"/>
    </source>
</evidence>
<keyword evidence="2" id="KW-1003">Cell membrane</keyword>
<dbReference type="PANTHER" id="PTHR24027:SF78">
    <property type="entry name" value="CADHERIN-LIKE PROTEIN 26"/>
    <property type="match status" value="1"/>
</dbReference>
<dbReference type="PROSITE" id="PS00232">
    <property type="entry name" value="CADHERIN_1"/>
    <property type="match status" value="2"/>
</dbReference>
<dbReference type="FunFam" id="2.60.40.60:FF:000019">
    <property type="entry name" value="Cadherin 2"/>
    <property type="match status" value="1"/>
</dbReference>
<evidence type="ECO:0000256" key="14">
    <source>
        <dbReference type="ARBA" id="ARBA00069031"/>
    </source>
</evidence>
<evidence type="ECO:0000256" key="15">
    <source>
        <dbReference type="PROSITE-ProRule" id="PRU00043"/>
    </source>
</evidence>
<dbReference type="CDD" id="cd11304">
    <property type="entry name" value="Cadherin_repeat"/>
    <property type="match status" value="3"/>
</dbReference>
<dbReference type="Gene3D" id="2.60.40.60">
    <property type="entry name" value="Cadherins"/>
    <property type="match status" value="5"/>
</dbReference>
<proteinExistence type="predicted"/>
<evidence type="ECO:0000256" key="3">
    <source>
        <dbReference type="ARBA" id="ARBA00022692"/>
    </source>
</evidence>
<evidence type="ECO:0000256" key="5">
    <source>
        <dbReference type="ARBA" id="ARBA00022729"/>
    </source>
</evidence>
<dbReference type="GO" id="GO:0007043">
    <property type="term" value="P:cell-cell junction assembly"/>
    <property type="evidence" value="ECO:0007669"/>
    <property type="project" value="TreeGrafter"/>
</dbReference>
<dbReference type="OrthoDB" id="9045962at2759"/>
<dbReference type="InParanoid" id="A0A7E6CG86"/>
<dbReference type="InterPro" id="IPR015919">
    <property type="entry name" value="Cadherin-like_sf"/>
</dbReference>
<dbReference type="GO" id="GO:0005509">
    <property type="term" value="F:calcium ion binding"/>
    <property type="evidence" value="ECO:0007669"/>
    <property type="project" value="UniProtKB-UniRule"/>
</dbReference>
<dbReference type="GO" id="GO:0044331">
    <property type="term" value="P:cell-cell adhesion mediated by cadherin"/>
    <property type="evidence" value="ECO:0007669"/>
    <property type="project" value="TreeGrafter"/>
</dbReference>
<feature type="signal peptide" evidence="17">
    <location>
        <begin position="1"/>
        <end position="26"/>
    </location>
</feature>
<evidence type="ECO:0000259" key="18">
    <source>
        <dbReference type="PROSITE" id="PS50268"/>
    </source>
</evidence>
<dbReference type="InterPro" id="IPR039808">
    <property type="entry name" value="Cadherin"/>
</dbReference>
<evidence type="ECO:0000256" key="11">
    <source>
        <dbReference type="ARBA" id="ARBA00023180"/>
    </source>
</evidence>
<feature type="domain" description="Cadherin" evidence="18">
    <location>
        <begin position="165"/>
        <end position="274"/>
    </location>
</feature>
<feature type="chain" id="PRO_5028983311" description="Cadherin-like protein 26" evidence="17">
    <location>
        <begin position="27"/>
        <end position="769"/>
    </location>
</feature>
<evidence type="ECO:0000256" key="4">
    <source>
        <dbReference type="ARBA" id="ARBA00022723"/>
    </source>
</evidence>
<dbReference type="RefSeq" id="XP_035865891.1">
    <property type="nucleotide sequence ID" value="XM_036009998.1"/>
</dbReference>
<evidence type="ECO:0000313" key="20">
    <source>
        <dbReference type="RefSeq" id="XP_035865891.1"/>
    </source>
</evidence>
<keyword evidence="19" id="KW-1185">Reference proteome</keyword>
<evidence type="ECO:0000256" key="2">
    <source>
        <dbReference type="ARBA" id="ARBA00022475"/>
    </source>
</evidence>
<comment type="subcellular location">
    <subcellularLocation>
        <location evidence="1">Cell membrane</location>
        <topology evidence="1">Single-pass type I membrane protein</topology>
    </subcellularLocation>
</comment>
<dbReference type="GO" id="GO:0045296">
    <property type="term" value="F:cadherin binding"/>
    <property type="evidence" value="ECO:0007669"/>
    <property type="project" value="TreeGrafter"/>
</dbReference>
<dbReference type="FunFam" id="2.60.40.60:FF:000031">
    <property type="entry name" value="Cadherin 3"/>
    <property type="match status" value="1"/>
</dbReference>
<evidence type="ECO:0000256" key="13">
    <source>
        <dbReference type="ARBA" id="ARBA00062925"/>
    </source>
</evidence>
<dbReference type="FunFam" id="2.60.40.60:FF:000202">
    <property type="entry name" value="cadherin-8 isoform X4"/>
    <property type="match status" value="1"/>
</dbReference>
<feature type="transmembrane region" description="Helical" evidence="16">
    <location>
        <begin position="614"/>
        <end position="639"/>
    </location>
</feature>
<dbReference type="GO" id="GO:0005912">
    <property type="term" value="C:adherens junction"/>
    <property type="evidence" value="ECO:0007669"/>
    <property type="project" value="TreeGrafter"/>
</dbReference>
<reference evidence="20" key="1">
    <citation type="submission" date="2025-08" db="UniProtKB">
        <authorList>
            <consortium name="RefSeq"/>
        </authorList>
    </citation>
    <scope>IDENTIFICATION</scope>
    <source>
        <tissue evidence="20">Muscle</tissue>
    </source>
</reference>
<evidence type="ECO:0000256" key="10">
    <source>
        <dbReference type="ARBA" id="ARBA00023136"/>
    </source>
</evidence>
<feature type="domain" description="Cadherin" evidence="18">
    <location>
        <begin position="79"/>
        <end position="164"/>
    </location>
</feature>
<dbReference type="FunFam" id="2.60.40.60:FF:000158">
    <property type="entry name" value="Dachsous cadherin-related 1"/>
    <property type="match status" value="1"/>
</dbReference>
<dbReference type="KEGG" id="pdic:114506148"/>
<keyword evidence="10 16" id="KW-0472">Membrane</keyword>
<accession>A0A7E6CG86</accession>
<evidence type="ECO:0000256" key="17">
    <source>
        <dbReference type="SAM" id="SignalP"/>
    </source>
</evidence>
<sequence length="769" mass="83598">MSSRAPHPLPLLTLLLLLLPLPQVNLISSSQQEHDPREQTKGDGHRPLRRFKRRWVVTTLELEEEDSGPFPKLVGELFDSAPDNRSLVYLISGPGVDEYPEVGLFSIEDHENGRIFVHRAVDRETTPSFMIHFDVASRATGKIMDSSFIFNIRIRDVNDHAPRFPAEEFNVSVRESHAAGRPVFQMSTVDLDQENTPNSQVLYSLVSQTPVLKESGFKIDRNSGEIRLAGCLDYEAAPRFTLLVRARDCGDPPLSSTATVHVSVQEGNNHRPTFAQKDYEVRVPEGQVHRDVLRLQVRDGDAPFTSAWRAEFNISSGNEEGHFDIVTDPETNEGILSVVKALDYEAHPSRSLIVVVENEEPLFSCQGGKPQRLGLVAASATVTVQVTDTNDPPAFHPTSFVVSEVEGARPGTQLGSFKATDPDGPGSGVRYQLAHDPASWVAVDERSGAVVTRRQMDRESPYVNDSFYVIVAHAVDDGRPPQTGTGTLSLFLSDVNDNAPTLLPRSQYLEVCESSRAAPLLLEAEDGDLDPYADPFTFELDSASGNAGGAWRLGESRGRSVELVMQKSLPRGDHLVPLSIRDRQGLAQQQTVHVRVCSCPDGATCAAEASRAGLGLLLGVLIPLCAVFLALAVALFFLLRRGSLSGAKRHGCAVLHGEGQQTLITYNDESRALSAPAVGCGAPPPGPPATQGYPAASVPTQPLERRTGAMAEMLHERLRGLGTLAEEPGSLPHVYTEEGECERAETLSSLAVSEQTLPPGRLDWLLAEA</sequence>
<keyword evidence="9 16" id="KW-1133">Transmembrane helix</keyword>
<keyword evidence="6" id="KW-0677">Repeat</keyword>
<dbReference type="SUPFAM" id="SSF49313">
    <property type="entry name" value="Cadherin-like"/>
    <property type="match status" value="5"/>
</dbReference>
<dbReference type="SMART" id="SM00112">
    <property type="entry name" value="CA"/>
    <property type="match status" value="4"/>
</dbReference>
<dbReference type="PRINTS" id="PR00205">
    <property type="entry name" value="CADHERIN"/>
</dbReference>
<comment type="function">
    <text evidence="12">Cadherins are calcium-dependent cell adhesion proteins. They preferentially interact with themselves in a homophilic manner in connecting cells; cadherins may thus contribute to the sorting of heterogeneous cell types. Ligand for integrins alpha-E/beta-7, ITGAE:ITGAB7, alpha-4/beta-7, ITGA4:ITGAB7 and alpha-4/beta-1, ITGA4:ITGAB1 through which modulates CD4(+) T cells activation.</text>
</comment>
<dbReference type="AlphaFoldDB" id="A0A7E6CG86"/>
<dbReference type="Proteomes" id="UP000504628">
    <property type="component" value="Chromosome 9"/>
</dbReference>
<keyword evidence="5 17" id="KW-0732">Signal</keyword>
<dbReference type="GO" id="GO:0016342">
    <property type="term" value="C:catenin complex"/>
    <property type="evidence" value="ECO:0007669"/>
    <property type="project" value="TreeGrafter"/>
</dbReference>
<keyword evidence="8" id="KW-0130">Cell adhesion</keyword>
<evidence type="ECO:0000256" key="1">
    <source>
        <dbReference type="ARBA" id="ARBA00004251"/>
    </source>
</evidence>
<evidence type="ECO:0000256" key="16">
    <source>
        <dbReference type="SAM" id="Phobius"/>
    </source>
</evidence>
<dbReference type="GO" id="GO:0016339">
    <property type="term" value="P:calcium-dependent cell-cell adhesion via plasma membrane cell adhesion molecules"/>
    <property type="evidence" value="ECO:0007669"/>
    <property type="project" value="TreeGrafter"/>
</dbReference>
<dbReference type="FunCoup" id="A0A7E6CG86">
    <property type="interactions" value="4"/>
</dbReference>
<dbReference type="GO" id="GO:0008013">
    <property type="term" value="F:beta-catenin binding"/>
    <property type="evidence" value="ECO:0007669"/>
    <property type="project" value="TreeGrafter"/>
</dbReference>
<dbReference type="PANTHER" id="PTHR24027">
    <property type="entry name" value="CADHERIN-23"/>
    <property type="match status" value="1"/>
</dbReference>
<dbReference type="GO" id="GO:0007156">
    <property type="term" value="P:homophilic cell adhesion via plasma membrane adhesion molecules"/>
    <property type="evidence" value="ECO:0007669"/>
    <property type="project" value="InterPro"/>
</dbReference>
<keyword evidence="11" id="KW-0325">Glycoprotein</keyword>
<evidence type="ECO:0000256" key="7">
    <source>
        <dbReference type="ARBA" id="ARBA00022837"/>
    </source>
</evidence>
<evidence type="ECO:0000256" key="12">
    <source>
        <dbReference type="ARBA" id="ARBA00059993"/>
    </source>
</evidence>
<feature type="domain" description="Cadherin" evidence="18">
    <location>
        <begin position="275"/>
        <end position="395"/>
    </location>
</feature>